<dbReference type="Gene3D" id="1.10.260.40">
    <property type="entry name" value="lambda repressor-like DNA-binding domains"/>
    <property type="match status" value="1"/>
</dbReference>
<name>A0A7M1LGR1_9BACT</name>
<gene>
    <name evidence="2" type="ORF">IMC76_02920</name>
</gene>
<dbReference type="InterPro" id="IPR010982">
    <property type="entry name" value="Lambda_DNA-bd_dom_sf"/>
</dbReference>
<dbReference type="Proteomes" id="UP000594749">
    <property type="component" value="Chromosome"/>
</dbReference>
<dbReference type="RefSeq" id="WP_025802447.1">
    <property type="nucleotide sequence ID" value="NZ_CP053842.1"/>
</dbReference>
<protein>
    <recommendedName>
        <fullName evidence="4">Helix-turn-helix domain-containing protein</fullName>
    </recommendedName>
</protein>
<proteinExistence type="predicted"/>
<evidence type="ECO:0000256" key="1">
    <source>
        <dbReference type="SAM" id="Phobius"/>
    </source>
</evidence>
<keyword evidence="1" id="KW-0812">Transmembrane</keyword>
<sequence length="298" mass="33909">MSDKTVDGVKRLAELEISEIVKKTHIEAEYIEAIISRDFDKLKHKNVYAFIKIIEREFGVDMSTWLDEYKASISLDEEKRAFVPVSSREIVIKDRNKLPKILFWLVLIIIAAWAIFNFKLYDLTRFKSENNATSYSSNTTMVEVAGGKLENVGVEIISLDEPLIVTENNETENLNALEKSIILQSVDDENITNDNIATNTLEDETPTGASIVPSNNIWIGIIDIATKKKSTITTDKEYKIDLDKEQLILTGHGLFELKIDAKSEKFNDKNPHRLHIKDGKVNQISYDEFLKLNGGKAW</sequence>
<keyword evidence="1" id="KW-1133">Transmembrane helix</keyword>
<evidence type="ECO:0000313" key="2">
    <source>
        <dbReference type="EMBL" id="QOQ87777.1"/>
    </source>
</evidence>
<dbReference type="EMBL" id="CP063078">
    <property type="protein sequence ID" value="QOQ87777.1"/>
    <property type="molecule type" value="Genomic_DNA"/>
</dbReference>
<organism evidence="2 3">
    <name type="scientific">Campylobacter corcagiensis</name>
    <dbReference type="NCBI Taxonomy" id="1448857"/>
    <lineage>
        <taxon>Bacteria</taxon>
        <taxon>Pseudomonadati</taxon>
        <taxon>Campylobacterota</taxon>
        <taxon>Epsilonproteobacteria</taxon>
        <taxon>Campylobacterales</taxon>
        <taxon>Campylobacteraceae</taxon>
        <taxon>Campylobacter</taxon>
    </lineage>
</organism>
<evidence type="ECO:0000313" key="3">
    <source>
        <dbReference type="Proteomes" id="UP000594749"/>
    </source>
</evidence>
<dbReference type="OrthoDB" id="5372824at2"/>
<reference evidence="2 3" key="1">
    <citation type="submission" date="2020-10" db="EMBL/GenBank/DDBJ databases">
        <title>Campylobacter and Helicobacter PacBio genomes.</title>
        <authorList>
            <person name="Lane C."/>
        </authorList>
    </citation>
    <scope>NUCLEOTIDE SEQUENCE [LARGE SCALE GENOMIC DNA]</scope>
    <source>
        <strain evidence="2 3">2016D-0077</strain>
    </source>
</reference>
<dbReference type="GO" id="GO:0003677">
    <property type="term" value="F:DNA binding"/>
    <property type="evidence" value="ECO:0007669"/>
    <property type="project" value="InterPro"/>
</dbReference>
<keyword evidence="3" id="KW-1185">Reference proteome</keyword>
<feature type="transmembrane region" description="Helical" evidence="1">
    <location>
        <begin position="101"/>
        <end position="121"/>
    </location>
</feature>
<evidence type="ECO:0008006" key="4">
    <source>
        <dbReference type="Google" id="ProtNLM"/>
    </source>
</evidence>
<keyword evidence="1" id="KW-0472">Membrane</keyword>
<dbReference type="AlphaFoldDB" id="A0A7M1LGR1"/>
<accession>A0A7M1LGR1</accession>